<evidence type="ECO:0000259" key="2">
    <source>
        <dbReference type="Pfam" id="PF12081"/>
    </source>
</evidence>
<dbReference type="Proteomes" id="UP000806077">
    <property type="component" value="Unassembled WGS sequence"/>
</dbReference>
<evidence type="ECO:0000259" key="4">
    <source>
        <dbReference type="Pfam" id="PF21602"/>
    </source>
</evidence>
<feature type="domain" description="Gliding motility-associated protein GldM first immunoglobulin-like" evidence="3">
    <location>
        <begin position="224"/>
        <end position="322"/>
    </location>
</feature>
<dbReference type="RefSeq" id="WP_101914792.1">
    <property type="nucleotide sequence ID" value="NZ_JAFMUA010000002.1"/>
</dbReference>
<evidence type="ECO:0000313" key="5">
    <source>
        <dbReference type="EMBL" id="MBE7694374.1"/>
    </source>
</evidence>
<dbReference type="Pfam" id="PF21602">
    <property type="entry name" value="GldM_3rd"/>
    <property type="match status" value="1"/>
</dbReference>
<feature type="domain" description="Gliding motility-associated protein GldM second immunoglobulin-like" evidence="4">
    <location>
        <begin position="328"/>
        <end position="406"/>
    </location>
</feature>
<evidence type="ECO:0000313" key="6">
    <source>
        <dbReference type="Proteomes" id="UP000806077"/>
    </source>
</evidence>
<dbReference type="Pfam" id="PF21601">
    <property type="entry name" value="GldM_2nd"/>
    <property type="match status" value="1"/>
</dbReference>
<gene>
    <name evidence="5" type="primary">gldM</name>
    <name evidence="5" type="ORF">F7645_02865</name>
</gene>
<dbReference type="Pfam" id="PF12080">
    <property type="entry name" value="GldM_4th"/>
    <property type="match status" value="1"/>
</dbReference>
<dbReference type="InterPro" id="IPR022720">
    <property type="entry name" value="Motility-assoc_prot_GldM_N"/>
</dbReference>
<evidence type="ECO:0000259" key="3">
    <source>
        <dbReference type="Pfam" id="PF21601"/>
    </source>
</evidence>
<name>A0AAP1WFJ1_9FLAO</name>
<proteinExistence type="predicted"/>
<comment type="caution">
    <text evidence="5">The sequence shown here is derived from an EMBL/GenBank/DDBJ whole genome shotgun (WGS) entry which is preliminary data.</text>
</comment>
<sequence>MAGGKQSPRQMMVNLMYLVFISMLAMNMSKEVLSAFGLMNEKLSESNVRATEKNTAAYATLAQKATEQAKQYGKAKEDTDKLRVMADGLFTYISDLKTKMTSEVKKEDIRNYESMDKSGFLDQYFFASGKISPKGKEFMDKMNQFREESLVVLKNEPDLSKVIAVRFSTKDVKSAKDGLVKNWLKYNYEGFPLIASLTKLTQIQADIKNTEADALTALLQGQLESAVSMSNYDAMIVFEKNAYYPGEKLSGKIVLGKNDPNLTAEKVILNGKEMAADKIQAGQVILDGPAGSVGDKELKGEFQFKQGDSIVTIPILGGYSVIPKPNEAVVSADKMNVVYRGLSNPLTISVPGVSGNKVSASAPGLRRIKGDKYVMNPGKGSEVTIRVSATLPGGGKISTPKKYRIKDIPPAVGMVRNQYGTVKMPKASLARINVAAGLPDFLFDLKLNVSSFKVKVPGQVTIPVNGRNLNARAKKALAKARRNDIIVIYDIKASVSGSNYKLKKVLPVSIEITN</sequence>
<dbReference type="AlphaFoldDB" id="A0AAP1WFJ1"/>
<evidence type="ECO:0000259" key="1">
    <source>
        <dbReference type="Pfam" id="PF12080"/>
    </source>
</evidence>
<dbReference type="Pfam" id="PF12081">
    <property type="entry name" value="GldM_1st"/>
    <property type="match status" value="1"/>
</dbReference>
<reference evidence="5 6" key="1">
    <citation type="journal article" date="2020" name="Int. J. Syst. Evol. Microbiol.">
        <title>Tenacibaculum piscium sp. nov., isolated from skin ulcers of sea-farmed fish, and description of Tenacibaculum finnmarkense sp. nov. with subdivision into genomovars finnmarkense and ulcerans.</title>
        <authorList>
            <person name="Olsen A.B."/>
            <person name="Spilsberg B."/>
            <person name="Nilsen H.K."/>
            <person name="Lagesen K."/>
            <person name="Gulla S."/>
            <person name="Avendano-Herrera R."/>
            <person name="Irgang R."/>
            <person name="Duchaud E."/>
            <person name="Colquhoun D.J."/>
        </authorList>
    </citation>
    <scope>NUCLEOTIDE SEQUENCE [LARGE SCALE GENOMIC DNA]</scope>
    <source>
        <strain evidence="5 6">TNO037</strain>
    </source>
</reference>
<dbReference type="InterPro" id="IPR022719">
    <property type="entry name" value="Motility-assoc_prot_GldM_C"/>
</dbReference>
<dbReference type="InterPro" id="IPR048405">
    <property type="entry name" value="GldM_Ig-like-1"/>
</dbReference>
<accession>A0AAP1WFJ1</accession>
<feature type="domain" description="Gliding motility-associated protein GldM N-terminal" evidence="2">
    <location>
        <begin position="31"/>
        <end position="220"/>
    </location>
</feature>
<feature type="domain" description="Gliding motility-associated protein GldM C-terminal" evidence="1">
    <location>
        <begin position="409"/>
        <end position="513"/>
    </location>
</feature>
<dbReference type="EMBL" id="WXXV01000002">
    <property type="protein sequence ID" value="MBE7694374.1"/>
    <property type="molecule type" value="Genomic_DNA"/>
</dbReference>
<organism evidence="5 6">
    <name type="scientific">Tenacibaculum finnmarkense genomovar finnmarkense</name>
    <dbReference type="NCBI Taxonomy" id="1458503"/>
    <lineage>
        <taxon>Bacteria</taxon>
        <taxon>Pseudomonadati</taxon>
        <taxon>Bacteroidota</taxon>
        <taxon>Flavobacteriia</taxon>
        <taxon>Flavobacteriales</taxon>
        <taxon>Flavobacteriaceae</taxon>
        <taxon>Tenacibaculum</taxon>
        <taxon>Tenacibaculum finnmarkense</taxon>
    </lineage>
</organism>
<keyword evidence="6" id="KW-1185">Reference proteome</keyword>
<dbReference type="InterPro" id="IPR048406">
    <property type="entry name" value="GldM_Ig-like-2"/>
</dbReference>
<dbReference type="NCBIfam" id="TIGR03517">
    <property type="entry name" value="GldM_gliding"/>
    <property type="match status" value="1"/>
</dbReference>
<protein>
    <submittedName>
        <fullName evidence="5">Gliding motility protein GldM</fullName>
    </submittedName>
</protein>
<dbReference type="InterPro" id="IPR019859">
    <property type="entry name" value="Motility-assoc_prot_GldM"/>
</dbReference>